<sequence>MPAGRAAAEATPATAPAKERPAGVSAEADIGAVLTTASGVVTVANVKRHEQSTRHLENARQQLKDAYQRHQEKEKHERMLERELQQMEAAAAAAMRKDEAQLTSRGAGGPPRGLGPSAYEQLQAQREEKARIQQFYDQRNSQASGAAQAAVDTVSQASSSSNNGDAWEFVTDQGLPFFRNKITGEVSWTPPPGASYLAASAAATAAAAAVPAAVAAASAATTAAAPSRPTLRILSVKKPVKKEQPGGAAPVSPPTAAASNAAAPTAAAPTGAAPTAAAPTTPAGSERPMGGACAGPAAAVVKSAASESSPTNASIAPAHAARTASAPDTRDWVGVAADAPGADAPAAAGAPVSDAASLPVKCEMPDFIPSNSSRTNSGSSAIPAGYVFKNGHRGLGFYRDRPLQQHRRHQDEQQRRGPCSRPLQHQGWHAQQQQQRNTQQIQQHKQNWQQQQQQHMQHERQRQKELTTPCKRPREEADGEAVSPPVDAAAAIAAAAAEAAAAAATLWGSGEPATEGNDSISRKGGTAACAIEAEEGLTGAPADALRGSHRATADENDRVANDDSRISDERSGGDSDSSEESEGETEDSTDAAAAGEPAAATSQRQVVHATEGPVIGPWVEAKEDGWDAIARRQKQEQEQLLALQQQQEEALEHDDERQVNAGVEQLRRLRAQVKRRGVHHDFSWQKDVEAEYSSCSNGSSSTSGQSIEIRNRQRPAASRQQQETE</sequence>
<feature type="compositionally biased region" description="Low complexity" evidence="1">
    <location>
        <begin position="1"/>
        <end position="16"/>
    </location>
</feature>
<feature type="region of interest" description="Disordered" evidence="1">
    <location>
        <begin position="403"/>
        <end position="484"/>
    </location>
</feature>
<keyword evidence="3" id="KW-1185">Reference proteome</keyword>
<reference evidence="2" key="1">
    <citation type="submission" date="2013-10" db="EMBL/GenBank/DDBJ databases">
        <title>Genomic analysis of the causative agents of coccidiosis in chickens.</title>
        <authorList>
            <person name="Reid A.J."/>
            <person name="Blake D."/>
            <person name="Billington K."/>
            <person name="Browne H."/>
            <person name="Dunn M."/>
            <person name="Hung S."/>
            <person name="Kawahara F."/>
            <person name="Miranda-Saavedra D."/>
            <person name="Mourier T."/>
            <person name="Nagra H."/>
            <person name="Otto T.D."/>
            <person name="Rawlings N."/>
            <person name="Sanchez A."/>
            <person name="Sanders M."/>
            <person name="Subramaniam C."/>
            <person name="Tay Y."/>
            <person name="Dear P."/>
            <person name="Doerig C."/>
            <person name="Gruber A."/>
            <person name="Parkinson J."/>
            <person name="Shirley M."/>
            <person name="Wan K.L."/>
            <person name="Berriman M."/>
            <person name="Tomley F."/>
            <person name="Pain A."/>
        </authorList>
    </citation>
    <scope>NUCLEOTIDE SEQUENCE [LARGE SCALE GENOMIC DNA]</scope>
    <source>
        <strain evidence="2">Houghton</strain>
    </source>
</reference>
<dbReference type="AlphaFoldDB" id="U6JX84"/>
<dbReference type="GO" id="GO:0003723">
    <property type="term" value="F:RNA binding"/>
    <property type="evidence" value="ECO:0007669"/>
    <property type="project" value="TreeGrafter"/>
</dbReference>
<dbReference type="GeneID" id="25376277"/>
<dbReference type="EMBL" id="HG680936">
    <property type="protein sequence ID" value="CDJ28138.1"/>
    <property type="molecule type" value="Genomic_DNA"/>
</dbReference>
<feature type="compositionally biased region" description="Low complexity" evidence="1">
    <location>
        <begin position="245"/>
        <end position="293"/>
    </location>
</feature>
<evidence type="ECO:0000256" key="1">
    <source>
        <dbReference type="SAM" id="MobiDB-lite"/>
    </source>
</evidence>
<dbReference type="GO" id="GO:0071011">
    <property type="term" value="C:precatalytic spliceosome"/>
    <property type="evidence" value="ECO:0007669"/>
    <property type="project" value="TreeGrafter"/>
</dbReference>
<feature type="compositionally biased region" description="Basic and acidic residues" evidence="1">
    <location>
        <begin position="403"/>
        <end position="415"/>
    </location>
</feature>
<feature type="region of interest" description="Disordered" evidence="1">
    <location>
        <begin position="532"/>
        <end position="619"/>
    </location>
</feature>
<name>U6JX84_9EIME</name>
<feature type="region of interest" description="Disordered" evidence="1">
    <location>
        <begin position="87"/>
        <end position="130"/>
    </location>
</feature>
<feature type="region of interest" description="Disordered" evidence="1">
    <location>
        <begin position="239"/>
        <end position="293"/>
    </location>
</feature>
<dbReference type="InterPro" id="IPR040023">
    <property type="entry name" value="WBP4"/>
</dbReference>
<evidence type="ECO:0000313" key="2">
    <source>
        <dbReference type="EMBL" id="CDJ28138.1"/>
    </source>
</evidence>
<feature type="region of interest" description="Disordered" evidence="1">
    <location>
        <begin position="686"/>
        <end position="725"/>
    </location>
</feature>
<evidence type="ECO:0000313" key="3">
    <source>
        <dbReference type="Proteomes" id="UP000030744"/>
    </source>
</evidence>
<dbReference type="OrthoDB" id="191651at2759"/>
<dbReference type="VEuPathDB" id="ToxoDB:EMH_0013140"/>
<feature type="compositionally biased region" description="Basic and acidic residues" evidence="1">
    <location>
        <begin position="456"/>
        <end position="465"/>
    </location>
</feature>
<feature type="region of interest" description="Disordered" evidence="1">
    <location>
        <begin position="1"/>
        <end position="24"/>
    </location>
</feature>
<feature type="region of interest" description="Disordered" evidence="1">
    <location>
        <begin position="640"/>
        <end position="659"/>
    </location>
</feature>
<protein>
    <submittedName>
        <fullName evidence="2">Ww domain U1 zinc finger domain-containing protein, putative</fullName>
    </submittedName>
</protein>
<feature type="compositionally biased region" description="Low complexity" evidence="1">
    <location>
        <begin position="424"/>
        <end position="455"/>
    </location>
</feature>
<proteinExistence type="predicted"/>
<dbReference type="PANTHER" id="PTHR13173">
    <property type="entry name" value="WW DOMAIN BINDING PROTEIN 4"/>
    <property type="match status" value="1"/>
</dbReference>
<gene>
    <name evidence="2" type="ORF">EMH_0013140</name>
</gene>
<reference evidence="2" key="2">
    <citation type="submission" date="2013-10" db="EMBL/GenBank/DDBJ databases">
        <authorList>
            <person name="Aslett M."/>
        </authorList>
    </citation>
    <scope>NUCLEOTIDE SEQUENCE [LARGE SCALE GENOMIC DNA]</scope>
    <source>
        <strain evidence="2">Houghton</strain>
    </source>
</reference>
<feature type="compositionally biased region" description="Low complexity" evidence="1">
    <location>
        <begin position="590"/>
        <end position="600"/>
    </location>
</feature>
<feature type="compositionally biased region" description="Acidic residues" evidence="1">
    <location>
        <begin position="576"/>
        <end position="589"/>
    </location>
</feature>
<organism evidence="2 3">
    <name type="scientific">Eimeria mitis</name>
    <dbReference type="NCBI Taxonomy" id="44415"/>
    <lineage>
        <taxon>Eukaryota</taxon>
        <taxon>Sar</taxon>
        <taxon>Alveolata</taxon>
        <taxon>Apicomplexa</taxon>
        <taxon>Conoidasida</taxon>
        <taxon>Coccidia</taxon>
        <taxon>Eucoccidiorida</taxon>
        <taxon>Eimeriorina</taxon>
        <taxon>Eimeriidae</taxon>
        <taxon>Eimeria</taxon>
    </lineage>
</organism>
<dbReference type="PANTHER" id="PTHR13173:SF10">
    <property type="entry name" value="WW DOMAIN-BINDING PROTEIN 4"/>
    <property type="match status" value="1"/>
</dbReference>
<dbReference type="Proteomes" id="UP000030744">
    <property type="component" value="Unassembled WGS sequence"/>
</dbReference>
<dbReference type="RefSeq" id="XP_013350715.1">
    <property type="nucleotide sequence ID" value="XM_013495261.1"/>
</dbReference>
<dbReference type="GO" id="GO:0000398">
    <property type="term" value="P:mRNA splicing, via spliceosome"/>
    <property type="evidence" value="ECO:0007669"/>
    <property type="project" value="InterPro"/>
</dbReference>
<accession>U6JX84</accession>
<feature type="region of interest" description="Disordered" evidence="1">
    <location>
        <begin position="309"/>
        <end position="328"/>
    </location>
</feature>
<feature type="compositionally biased region" description="Low complexity" evidence="1">
    <location>
        <begin position="693"/>
        <end position="706"/>
    </location>
</feature>
<feature type="compositionally biased region" description="Basic and acidic residues" evidence="1">
    <location>
        <begin position="551"/>
        <end position="573"/>
    </location>
</feature>